<dbReference type="PANTHER" id="PTHR10357:SF184">
    <property type="entry name" value="OLIGO-1,6-GLUCOSIDASE 1"/>
    <property type="match status" value="1"/>
</dbReference>
<dbReference type="EC" id="3.2.1.93" evidence="6"/>
<dbReference type="InterPro" id="IPR032091">
    <property type="entry name" value="Malt_amylase-like_C"/>
</dbReference>
<accession>A0A847UIX1</accession>
<dbReference type="Pfam" id="PF00128">
    <property type="entry name" value="Alpha-amylase"/>
    <property type="match status" value="1"/>
</dbReference>
<name>A0A847UIX1_9EURY</name>
<dbReference type="CDD" id="cd11333">
    <property type="entry name" value="AmyAc_SI_OligoGlu_DGase"/>
    <property type="match status" value="1"/>
</dbReference>
<dbReference type="InterPro" id="IPR017853">
    <property type="entry name" value="GH"/>
</dbReference>
<proteinExistence type="inferred from homology"/>
<dbReference type="GO" id="GO:0004556">
    <property type="term" value="F:alpha-amylase activity"/>
    <property type="evidence" value="ECO:0007669"/>
    <property type="project" value="TreeGrafter"/>
</dbReference>
<comment type="caution">
    <text evidence="6">The sequence shown here is derived from an EMBL/GenBank/DDBJ whole genome shotgun (WGS) entry which is preliminary data.</text>
</comment>
<reference evidence="6" key="1">
    <citation type="submission" date="2019-12" db="EMBL/GenBank/DDBJ databases">
        <title>Whole-genome sequence of Halomicrobium mukohataei pws1.</title>
        <authorList>
            <person name="Verma D.K."/>
            <person name="Gopal K."/>
            <person name="Prasad E.S."/>
        </authorList>
    </citation>
    <scope>NUCLEOTIDE SEQUENCE</scope>
    <source>
        <strain evidence="6">Pws1</strain>
    </source>
</reference>
<sequence>MSEAVQRVRADRQWWKEAVVYQIYPKSFFDSDGDGIGDLAGITEQVDYLDALGVDAVWLCPVYDSPQADNGYDISDYRSIFDTYGDLADWERLLSELHDRDIRLVMDLVVNHTSSEHEWFQRSRRREGEYADYYHWRDGRPAAEADYDTDDGPADEVAPNNWESIFGGPAWAYDEEREQWYLHLFDESQPDLNWEHEAVREDVYEMMGWWLDRGIDGFRMDVINLVSKTPGLPDGDPDGGLVGAEHFMNGPKVYDYLSELVAEAIPDDEILTVGETPGASVEDAQRFVGEDGLSMVFQFEHVNVGHEGDKWSLEDYSLVELKESLARWQNGLADEGWNSLYLSNHDQPRTVSRFGDDGRYRDRSAKLLGTLLYTLQGTPFVYQGQEIGMTNAPFESKSELRDVESINFVEEAIESGAAESYEDVRDAVETVGRDNARTPMQWSDDENAGFTDGEPWLKVNPNYDAINVEQARADPDSVWHYYRDLGDLRADRDLLVYGTFDLLAPDDEQVFAYTRTLADERALVVLNVSAQAATFAVPDDAGDGLELAIANVNAPETPGSTVELDPYEARVYLTPADSTDRPTTTNSDST</sequence>
<dbReference type="Gene3D" id="2.60.40.1180">
    <property type="entry name" value="Golgi alpha-mannosidase II"/>
    <property type="match status" value="1"/>
</dbReference>
<dbReference type="GO" id="GO:0009313">
    <property type="term" value="P:oligosaccharide catabolic process"/>
    <property type="evidence" value="ECO:0007669"/>
    <property type="project" value="TreeGrafter"/>
</dbReference>
<evidence type="ECO:0000313" key="7">
    <source>
        <dbReference type="Proteomes" id="UP000608662"/>
    </source>
</evidence>
<evidence type="ECO:0000256" key="4">
    <source>
        <dbReference type="ARBA" id="ARBA00023295"/>
    </source>
</evidence>
<evidence type="ECO:0000313" key="6">
    <source>
        <dbReference type="EMBL" id="NLV11570.1"/>
    </source>
</evidence>
<evidence type="ECO:0000256" key="2">
    <source>
        <dbReference type="ARBA" id="ARBA00022801"/>
    </source>
</evidence>
<dbReference type="InterPro" id="IPR045857">
    <property type="entry name" value="O16G_dom_2"/>
</dbReference>
<dbReference type="SMART" id="SM00642">
    <property type="entry name" value="Aamy"/>
    <property type="match status" value="1"/>
</dbReference>
<dbReference type="AlphaFoldDB" id="A0A847UIX1"/>
<dbReference type="Gene3D" id="3.20.20.80">
    <property type="entry name" value="Glycosidases"/>
    <property type="match status" value="1"/>
</dbReference>
<keyword evidence="2 6" id="KW-0378">Hydrolase</keyword>
<dbReference type="SUPFAM" id="SSF51445">
    <property type="entry name" value="(Trans)glycosidases"/>
    <property type="match status" value="1"/>
</dbReference>
<feature type="domain" description="Glycosyl hydrolase family 13 catalytic" evidence="5">
    <location>
        <begin position="22"/>
        <end position="437"/>
    </location>
</feature>
<evidence type="ECO:0000256" key="1">
    <source>
        <dbReference type="ARBA" id="ARBA00008061"/>
    </source>
</evidence>
<dbReference type="PANTHER" id="PTHR10357">
    <property type="entry name" value="ALPHA-AMYLASE FAMILY MEMBER"/>
    <property type="match status" value="1"/>
</dbReference>
<keyword evidence="4 6" id="KW-0326">Glycosidase</keyword>
<protein>
    <submittedName>
        <fullName evidence="6">Alpha,alpha-phosphotrehalase</fullName>
        <ecNumber evidence="6">3.2.1.93</ecNumber>
    </submittedName>
</protein>
<evidence type="ECO:0000259" key="5">
    <source>
        <dbReference type="SMART" id="SM00642"/>
    </source>
</evidence>
<dbReference type="SUPFAM" id="SSF51011">
    <property type="entry name" value="Glycosyl hydrolase domain"/>
    <property type="match status" value="1"/>
</dbReference>
<dbReference type="FunFam" id="2.60.40.1180:FF:000007">
    <property type="entry name" value="Sucrose isomerase"/>
    <property type="match status" value="1"/>
</dbReference>
<comment type="similarity">
    <text evidence="1">Belongs to the glycosyl hydrolase 13 family.</text>
</comment>
<dbReference type="EMBL" id="WOYG01000001">
    <property type="protein sequence ID" value="NLV11570.1"/>
    <property type="molecule type" value="Genomic_DNA"/>
</dbReference>
<dbReference type="Proteomes" id="UP000608662">
    <property type="component" value="Unassembled WGS sequence"/>
</dbReference>
<dbReference type="FunFam" id="3.90.400.10:FF:000001">
    <property type="entry name" value="Maltase A3, isoform A"/>
    <property type="match status" value="1"/>
</dbReference>
<dbReference type="FunFam" id="3.20.20.80:FF:000064">
    <property type="entry name" value="Oligo-1,6-glucosidase"/>
    <property type="match status" value="2"/>
</dbReference>
<dbReference type="RefSeq" id="WP_170095225.1">
    <property type="nucleotide sequence ID" value="NZ_WOYG01000001.1"/>
</dbReference>
<organism evidence="6 7">
    <name type="scientific">Halomicrobium mukohataei</name>
    <dbReference type="NCBI Taxonomy" id="57705"/>
    <lineage>
        <taxon>Archaea</taxon>
        <taxon>Methanobacteriati</taxon>
        <taxon>Methanobacteriota</taxon>
        <taxon>Stenosarchaea group</taxon>
        <taxon>Halobacteria</taxon>
        <taxon>Halobacteriales</taxon>
        <taxon>Haloarculaceae</taxon>
        <taxon>Halomicrobium</taxon>
    </lineage>
</organism>
<gene>
    <name evidence="6" type="ORF">GOC74_16705</name>
</gene>
<keyword evidence="3" id="KW-0325">Glycoprotein</keyword>
<dbReference type="Pfam" id="PF16657">
    <property type="entry name" value="Malt_amylase_C"/>
    <property type="match status" value="1"/>
</dbReference>
<dbReference type="InterPro" id="IPR006047">
    <property type="entry name" value="GH13_cat_dom"/>
</dbReference>
<dbReference type="NCBIfam" id="NF008183">
    <property type="entry name" value="PRK10933.1"/>
    <property type="match status" value="1"/>
</dbReference>
<dbReference type="Gene3D" id="3.90.400.10">
    <property type="entry name" value="Oligo-1,6-glucosidase, Domain 2"/>
    <property type="match status" value="1"/>
</dbReference>
<evidence type="ECO:0000256" key="3">
    <source>
        <dbReference type="ARBA" id="ARBA00023180"/>
    </source>
</evidence>
<dbReference type="InterPro" id="IPR013780">
    <property type="entry name" value="Glyco_hydro_b"/>
</dbReference>
<dbReference type="GO" id="GO:0008788">
    <property type="term" value="F:alpha,alpha-phosphotrehalase activity"/>
    <property type="evidence" value="ECO:0007669"/>
    <property type="project" value="UniProtKB-EC"/>
</dbReference>